<gene>
    <name evidence="4" type="ORF">GCM10011499_01970</name>
</gene>
<proteinExistence type="predicted"/>
<evidence type="ECO:0000313" key="4">
    <source>
        <dbReference type="EMBL" id="GGA36230.1"/>
    </source>
</evidence>
<dbReference type="AlphaFoldDB" id="A0A916R5T5"/>
<feature type="coiled-coil region" evidence="1">
    <location>
        <begin position="187"/>
        <end position="247"/>
    </location>
</feature>
<feature type="transmembrane region" description="Helical" evidence="3">
    <location>
        <begin position="102"/>
        <end position="129"/>
    </location>
</feature>
<feature type="compositionally biased region" description="Polar residues" evidence="2">
    <location>
        <begin position="84"/>
        <end position="97"/>
    </location>
</feature>
<name>A0A916R5T5_9HYPH</name>
<keyword evidence="3" id="KW-0812">Transmembrane</keyword>
<accession>A0A916R5T5</accession>
<dbReference type="Proteomes" id="UP000596977">
    <property type="component" value="Unassembled WGS sequence"/>
</dbReference>
<keyword evidence="3" id="KW-1133">Transmembrane helix</keyword>
<evidence type="ECO:0000256" key="1">
    <source>
        <dbReference type="SAM" id="Coils"/>
    </source>
</evidence>
<evidence type="ECO:0000256" key="2">
    <source>
        <dbReference type="SAM" id="MobiDB-lite"/>
    </source>
</evidence>
<evidence type="ECO:0000313" key="5">
    <source>
        <dbReference type="Proteomes" id="UP000596977"/>
    </source>
</evidence>
<reference evidence="4 5" key="1">
    <citation type="journal article" date="2014" name="Int. J. Syst. Evol. Microbiol.">
        <title>Complete genome sequence of Corynebacterium casei LMG S-19264T (=DSM 44701T), isolated from a smear-ripened cheese.</title>
        <authorList>
            <consortium name="US DOE Joint Genome Institute (JGI-PGF)"/>
            <person name="Walter F."/>
            <person name="Albersmeier A."/>
            <person name="Kalinowski J."/>
            <person name="Ruckert C."/>
        </authorList>
    </citation>
    <scope>NUCLEOTIDE SEQUENCE [LARGE SCALE GENOMIC DNA]</scope>
    <source>
        <strain evidence="4 5">CGMCC 1.15896</strain>
    </source>
</reference>
<dbReference type="RefSeq" id="WP_127070661.1">
    <property type="nucleotide sequence ID" value="NZ_BMKB01000001.1"/>
</dbReference>
<keyword evidence="3" id="KW-0472">Membrane</keyword>
<feature type="compositionally biased region" description="Polar residues" evidence="2">
    <location>
        <begin position="38"/>
        <end position="52"/>
    </location>
</feature>
<comment type="caution">
    <text evidence="4">The sequence shown here is derived from an EMBL/GenBank/DDBJ whole genome shotgun (WGS) entry which is preliminary data.</text>
</comment>
<keyword evidence="1" id="KW-0175">Coiled coil</keyword>
<evidence type="ECO:0000256" key="3">
    <source>
        <dbReference type="SAM" id="Phobius"/>
    </source>
</evidence>
<dbReference type="EMBL" id="BMKB01000001">
    <property type="protein sequence ID" value="GGA36230.1"/>
    <property type="molecule type" value="Genomic_DNA"/>
</dbReference>
<sequence>MVDKKSGPVKPPVIEGNARRTQAEGVTQEGSQDKNSDATKASVSQEPKSATGTAPAGGDKPEAAKGAGGQASARKDAKPPQSPTGPRTGQTRPSENPGNGGGLTLGIAAGLGGALAGVALAYGLAYFGYWPQPPMAAPTGQSALDARLATLENAAQAESTRIGDIAGRLDALEAAPASNDTDAGQSIAALENTLAAQAQQLSDLAGQNNDLAARIEALALGASETDMDELAQNLGAIRSRIDELSTATASFGAEIEANQSGLADVLVRLDAMETALAEQPSISELTADRDRLARLPRAIAQLERDMNAGAPFADALGEVEALLPDLDISQQIRTASLSGLMTDESLVRSYRANLPQILAARPLPEEAGIFDRLIAQTQSALALRVSGDLDGDGPDAQLARVEAALERGDLAAAHDAARTLPQPMQDAMAPVLLGLTARIDAGNLIANTQSMTVEAQAEQQGNAEADQ</sequence>
<keyword evidence="5" id="KW-1185">Reference proteome</keyword>
<protein>
    <submittedName>
        <fullName evidence="4">Membrane protein</fullName>
    </submittedName>
</protein>
<dbReference type="Gene3D" id="1.10.287.1490">
    <property type="match status" value="1"/>
</dbReference>
<feature type="region of interest" description="Disordered" evidence="2">
    <location>
        <begin position="1"/>
        <end position="101"/>
    </location>
</feature>
<dbReference type="OrthoDB" id="8480612at2"/>
<organism evidence="4 5">
    <name type="scientific">Pelagibacterium lentulum</name>
    <dbReference type="NCBI Taxonomy" id="2029865"/>
    <lineage>
        <taxon>Bacteria</taxon>
        <taxon>Pseudomonadati</taxon>
        <taxon>Pseudomonadota</taxon>
        <taxon>Alphaproteobacteria</taxon>
        <taxon>Hyphomicrobiales</taxon>
        <taxon>Devosiaceae</taxon>
        <taxon>Pelagibacterium</taxon>
    </lineage>
</organism>